<feature type="region of interest" description="Disordered" evidence="1">
    <location>
        <begin position="504"/>
        <end position="545"/>
    </location>
</feature>
<keyword evidence="3" id="KW-1185">Reference proteome</keyword>
<sequence length="545" mass="61017">MIGTIRKGEALELKSAEPETPDHYAQLLLKEIEGRKEDLRYLQGYLEGAPFSAGFAEEQDMNRNVLDDLKDLSRMNLASVIVSATTDRLGPDGFRTGVDSDETGDREAMEAFTRDEMNIKATYGMQLACSYRSSYLVVDPLSKRQNIIPPTNAAVINDLFGEPVAALTLQRDRYLNREILKLYVREQDSETGEATGQFSLFLASREMGKDDPTKGMYRGARRSQRARSYSPDITVTNYDTEVPLNDRLKTGWVWWKAVPRKFERIPVTPLVNKDGKAEFEDHVDGIDRVHYGIFQRNLIVTMQALRQRAVETAEDRPLPRTDEAGNPINYSDQFSAEPGAVWVMPPGAKLWESQSMDISSLHQATRDDIKDLFSQSYTNMAYLSDSVNQSAAGANNQQDGYVSKIQDRRRRFESRLARHMSIYFEMNGDQERADVSKIQVIWPPIKIESITDATASFAALRAQQFPLRASMREALKMTPDEISRVEQEMYEERINKAVEAAMNGATPIESNQAQSTGNPSGTSTGAGGNGGSASAREQANSNRKG</sequence>
<evidence type="ECO:0000256" key="1">
    <source>
        <dbReference type="SAM" id="MobiDB-lite"/>
    </source>
</evidence>
<proteinExistence type="predicted"/>
<evidence type="ECO:0000313" key="3">
    <source>
        <dbReference type="Proteomes" id="UP000002414"/>
    </source>
</evidence>
<evidence type="ECO:0000313" key="2">
    <source>
        <dbReference type="EMBL" id="ABF57482.1"/>
    </source>
</evidence>
<dbReference type="RefSeq" id="YP_001468930.1">
    <property type="nucleotide sequence ID" value="NC_009816.1"/>
</dbReference>
<accession>A7IY99</accession>
<protein>
    <submittedName>
        <fullName evidence="2">Putative portal</fullName>
    </submittedName>
</protein>
<dbReference type="Proteomes" id="UP000002414">
    <property type="component" value="Segment"/>
</dbReference>
<name>A7IY99_9CAUD</name>
<organism evidence="2 3">
    <name type="scientific">Corynebacterium phage P1201</name>
    <dbReference type="NCBI Taxonomy" id="384848"/>
    <lineage>
        <taxon>Viruses</taxon>
        <taxon>Duplodnaviria</taxon>
        <taxon>Heunggongvirae</taxon>
        <taxon>Uroviricota</taxon>
        <taxon>Caudoviricetes</taxon>
        <taxon>Zierdtviridae</taxon>
        <taxon>Toshachvirinae</taxon>
        <taxon>Chunghsingvirus</taxon>
        <taxon>Chunghsingvirus P1201</taxon>
        <taxon>Corynebacterium virus P1201</taxon>
    </lineage>
</organism>
<dbReference type="GeneID" id="5745519"/>
<reference evidence="2 3" key="1">
    <citation type="journal article" date="2008" name="Virology">
        <title>Genome sequence of the lytic bacteriophage P1201 from Corynebacterium glutamicum NCHU 87078: Evolutionary relationships to phages from Corynebacterineae.</title>
        <authorList>
            <person name="Chen C.L."/>
            <person name="Pan T.Y."/>
            <person name="Kan S.C."/>
            <person name="Kuan Y.C."/>
            <person name="Hong L.Y."/>
            <person name="Chiu K.R."/>
            <person name="Sheu C.S."/>
            <person name="Yang J.S."/>
            <person name="Hsu W.H."/>
            <person name="Hu H.Y."/>
        </authorList>
    </citation>
    <scope>NUCLEOTIDE SEQUENCE</scope>
</reference>
<dbReference type="EMBL" id="DQ499600">
    <property type="protein sequence ID" value="ABF57482.1"/>
    <property type="molecule type" value="Genomic_DNA"/>
</dbReference>
<dbReference type="KEGG" id="vg:5745519"/>
<dbReference type="OrthoDB" id="2133at10239"/>